<gene>
    <name evidence="1" type="ORF">JL001p26</name>
</gene>
<evidence type="ECO:0000313" key="1">
    <source>
        <dbReference type="EMBL" id="AAT69502.1"/>
    </source>
</evidence>
<evidence type="ECO:0000313" key="2">
    <source>
        <dbReference type="Proteomes" id="UP000000993"/>
    </source>
</evidence>
<reference evidence="1 2" key="1">
    <citation type="journal article" date="2005" name="Appl. Environ. Microbiol.">
        <title>Genomic analysis of bacteriophage PhiJL001: insights into its interaction with a sponge-associated alpha-proteobacterium.</title>
        <authorList>
            <person name="Lohr J.E."/>
            <person name="Chen F."/>
            <person name="Hill R.T."/>
        </authorList>
    </citation>
    <scope>NUCLEOTIDE SEQUENCE</scope>
</reference>
<name>Q5DN79_9CAUD</name>
<dbReference type="EMBL" id="AY576273">
    <property type="protein sequence ID" value="AAT69502.1"/>
    <property type="molecule type" value="Genomic_DNA"/>
</dbReference>
<dbReference type="KEGG" id="vg:3342379"/>
<dbReference type="Proteomes" id="UP000000993">
    <property type="component" value="Segment"/>
</dbReference>
<accession>Q5DN79</accession>
<keyword evidence="2" id="KW-1185">Reference proteome</keyword>
<dbReference type="GeneID" id="3342379"/>
<proteinExistence type="predicted"/>
<protein>
    <submittedName>
        <fullName evidence="1">Gp26</fullName>
    </submittedName>
</protein>
<sequence length="142" mass="16622">MSEANKKQVAGSHYRKGGQFQHWDLITHKYGRGYLIGCATKYLTRWREKNVYTGFQRFWCFLVGVRLPTPEDDLRKAQHYAEKLAEFSKNPPAVFDYQTWLRANGINADDEFAIRKLLEAESSIQYKRAAEVIEQLAFQVKK</sequence>
<organism evidence="1 2">
    <name type="scientific">Alphaproteobacteria phage PhiJL001</name>
    <dbReference type="NCBI Taxonomy" id="2681607"/>
    <lineage>
        <taxon>Viruses</taxon>
        <taxon>Duplodnaviria</taxon>
        <taxon>Heunggongvirae</taxon>
        <taxon>Uroviricota</taxon>
        <taxon>Caudoviricetes</taxon>
        <taxon>Mesyanzhinovviridae</taxon>
        <taxon>Keylargovirus</taxon>
        <taxon>Keylargovirus JL001</taxon>
    </lineage>
</organism>
<dbReference type="RefSeq" id="YP_223950.1">
    <property type="nucleotide sequence ID" value="NC_006938.1"/>
</dbReference>